<dbReference type="Proteomes" id="UP001596392">
    <property type="component" value="Unassembled WGS sequence"/>
</dbReference>
<accession>A0ABW2H594</accession>
<keyword evidence="2" id="KW-1185">Reference proteome</keyword>
<dbReference type="RefSeq" id="WP_376808692.1">
    <property type="nucleotide sequence ID" value="NZ_JBHTAC010000030.1"/>
</dbReference>
<protein>
    <submittedName>
        <fullName evidence="1">Uncharacterized protein</fullName>
    </submittedName>
</protein>
<evidence type="ECO:0000313" key="1">
    <source>
        <dbReference type="EMBL" id="MFC7245796.1"/>
    </source>
</evidence>
<dbReference type="EMBL" id="JBHTAC010000030">
    <property type="protein sequence ID" value="MFC7245796.1"/>
    <property type="molecule type" value="Genomic_DNA"/>
</dbReference>
<evidence type="ECO:0000313" key="2">
    <source>
        <dbReference type="Proteomes" id="UP001596392"/>
    </source>
</evidence>
<comment type="caution">
    <text evidence="1">The sequence shown here is derived from an EMBL/GenBank/DDBJ whole genome shotgun (WGS) entry which is preliminary data.</text>
</comment>
<reference evidence="2" key="1">
    <citation type="journal article" date="2019" name="Int. J. Syst. Evol. Microbiol.">
        <title>The Global Catalogue of Microorganisms (GCM) 10K type strain sequencing project: providing services to taxonomists for standard genome sequencing and annotation.</title>
        <authorList>
            <consortium name="The Broad Institute Genomics Platform"/>
            <consortium name="The Broad Institute Genome Sequencing Center for Infectious Disease"/>
            <person name="Wu L."/>
            <person name="Ma J."/>
        </authorList>
    </citation>
    <scope>NUCLEOTIDE SEQUENCE [LARGE SCALE GENOMIC DNA]</scope>
    <source>
        <strain evidence="2">CGMCC 1.9106</strain>
    </source>
</reference>
<sequence>MSGPAAGTVWHDGSCDRDDMLFVENELGQPAAFGEWYLDCSPTPSAA</sequence>
<gene>
    <name evidence="1" type="ORF">ACFQO7_25250</name>
</gene>
<organism evidence="1 2">
    <name type="scientific">Catellatospora aurea</name>
    <dbReference type="NCBI Taxonomy" id="1337874"/>
    <lineage>
        <taxon>Bacteria</taxon>
        <taxon>Bacillati</taxon>
        <taxon>Actinomycetota</taxon>
        <taxon>Actinomycetes</taxon>
        <taxon>Micromonosporales</taxon>
        <taxon>Micromonosporaceae</taxon>
        <taxon>Catellatospora</taxon>
    </lineage>
</organism>
<name>A0ABW2H594_9ACTN</name>
<proteinExistence type="predicted"/>